<protein>
    <submittedName>
        <fullName evidence="1">Uncharacterized protein</fullName>
    </submittedName>
</protein>
<gene>
    <name evidence="1" type="ORF">KIN20_032374</name>
</gene>
<evidence type="ECO:0000313" key="1">
    <source>
        <dbReference type="EMBL" id="KAJ1370608.1"/>
    </source>
</evidence>
<dbReference type="AlphaFoldDB" id="A0AAD5R6Y1"/>
<sequence>MVLKSIGFVGRGLFNCAPTALAASGGVHQQQRSNYSYVGMASESDGTFAGDFNYGLHTLLFTELFRVRPPALLPVFVRCKLSNLPAISIQGV</sequence>
<accession>A0AAD5R6Y1</accession>
<evidence type="ECO:0000313" key="2">
    <source>
        <dbReference type="Proteomes" id="UP001196413"/>
    </source>
</evidence>
<keyword evidence="2" id="KW-1185">Reference proteome</keyword>
<proteinExistence type="predicted"/>
<comment type="caution">
    <text evidence="1">The sequence shown here is derived from an EMBL/GenBank/DDBJ whole genome shotgun (WGS) entry which is preliminary data.</text>
</comment>
<dbReference type="Proteomes" id="UP001196413">
    <property type="component" value="Unassembled WGS sequence"/>
</dbReference>
<dbReference type="EMBL" id="JAHQIW010006809">
    <property type="protein sequence ID" value="KAJ1370608.1"/>
    <property type="molecule type" value="Genomic_DNA"/>
</dbReference>
<reference evidence="1" key="1">
    <citation type="submission" date="2021-06" db="EMBL/GenBank/DDBJ databases">
        <title>Parelaphostrongylus tenuis whole genome reference sequence.</title>
        <authorList>
            <person name="Garwood T.J."/>
            <person name="Larsen P.A."/>
            <person name="Fountain-Jones N.M."/>
            <person name="Garbe J.R."/>
            <person name="Macchietto M.G."/>
            <person name="Kania S.A."/>
            <person name="Gerhold R.W."/>
            <person name="Richards J.E."/>
            <person name="Wolf T.M."/>
        </authorList>
    </citation>
    <scope>NUCLEOTIDE SEQUENCE</scope>
    <source>
        <strain evidence="1">MNPRO001-30</strain>
        <tissue evidence="1">Meninges</tissue>
    </source>
</reference>
<organism evidence="1 2">
    <name type="scientific">Parelaphostrongylus tenuis</name>
    <name type="common">Meningeal worm</name>
    <dbReference type="NCBI Taxonomy" id="148309"/>
    <lineage>
        <taxon>Eukaryota</taxon>
        <taxon>Metazoa</taxon>
        <taxon>Ecdysozoa</taxon>
        <taxon>Nematoda</taxon>
        <taxon>Chromadorea</taxon>
        <taxon>Rhabditida</taxon>
        <taxon>Rhabditina</taxon>
        <taxon>Rhabditomorpha</taxon>
        <taxon>Strongyloidea</taxon>
        <taxon>Metastrongylidae</taxon>
        <taxon>Parelaphostrongylus</taxon>
    </lineage>
</organism>
<name>A0AAD5R6Y1_PARTN</name>